<sequence length="182" mass="21382">MKKILSLLSAISLIGTITTSLISCNTKEQYTPDELQQLKAENKICTNCQEIKENLEWIAPQEKAFNQVDNKWYYVVWHSNSTENWRITKFKNDTEIKNGKRVIVNENGIEKLFIFMETKGTFKYETVNFPKDITVFWNGSFNWKFCEPFSEKVFKSVYRWNLDTQEPDLVIDNDGNIKVNGE</sequence>
<gene>
    <name evidence="1" type="ORF">SDAV_00198</name>
</gene>
<dbReference type="EMBL" id="CP031088">
    <property type="protein sequence ID" value="AXF95193.1"/>
    <property type="molecule type" value="Genomic_DNA"/>
</dbReference>
<accession>A0A345DLV5</accession>
<dbReference type="KEGG" id="sphh:SDAV_00198"/>
<dbReference type="PROSITE" id="PS51257">
    <property type="entry name" value="PROKAR_LIPOPROTEIN"/>
    <property type="match status" value="1"/>
</dbReference>
<protein>
    <submittedName>
        <fullName evidence="1">Lipoprotein</fullName>
    </submittedName>
</protein>
<dbReference type="NCBIfam" id="NF038029">
    <property type="entry name" value="LP_plasma"/>
    <property type="match status" value="1"/>
</dbReference>
<proteinExistence type="predicted"/>
<dbReference type="InterPro" id="IPR054816">
    <property type="entry name" value="Lipoprotein_mollicutes-type_CS"/>
</dbReference>
<organism evidence="1 2">
    <name type="scientific">Spiroplasma phoeniceum P40</name>
    <dbReference type="NCBI Taxonomy" id="1276259"/>
    <lineage>
        <taxon>Bacteria</taxon>
        <taxon>Bacillati</taxon>
        <taxon>Mycoplasmatota</taxon>
        <taxon>Mollicutes</taxon>
        <taxon>Entomoplasmatales</taxon>
        <taxon>Spiroplasmataceae</taxon>
        <taxon>Spiroplasma</taxon>
    </lineage>
</organism>
<name>A0A345DLV5_9MOLU</name>
<evidence type="ECO:0000313" key="2">
    <source>
        <dbReference type="Proteomes" id="UP000253689"/>
    </source>
</evidence>
<dbReference type="RefSeq" id="WP_114564198.1">
    <property type="nucleotide sequence ID" value="NZ_CP031088.1"/>
</dbReference>
<reference evidence="2" key="1">
    <citation type="submission" date="2018-07" db="EMBL/GenBank/DDBJ databases">
        <title>Complete Genome Sequence of Spiroplasma phoeniceum.</title>
        <authorList>
            <person name="Davis R.E."/>
            <person name="Shao J.Y."/>
            <person name="Zhao Y."/>
            <person name="Silver A."/>
            <person name="Stump z."/>
            <person name="Gasparich G."/>
        </authorList>
    </citation>
    <scope>NUCLEOTIDE SEQUENCE [LARGE SCALE GENOMIC DNA]</scope>
    <source>
        <strain evidence="2">P40</strain>
    </source>
</reference>
<evidence type="ECO:0000313" key="1">
    <source>
        <dbReference type="EMBL" id="AXF95193.1"/>
    </source>
</evidence>
<keyword evidence="2" id="KW-1185">Reference proteome</keyword>
<dbReference type="Proteomes" id="UP000253689">
    <property type="component" value="Chromosome"/>
</dbReference>
<dbReference type="AlphaFoldDB" id="A0A345DLV5"/>
<keyword evidence="1" id="KW-0449">Lipoprotein</keyword>